<evidence type="ECO:0000313" key="10">
    <source>
        <dbReference type="EMBL" id="MEQ2562644.1"/>
    </source>
</evidence>
<dbReference type="Gene3D" id="3.30.565.10">
    <property type="entry name" value="Histidine kinase-like ATPase, C-terminal domain"/>
    <property type="match status" value="1"/>
</dbReference>
<evidence type="ECO:0000256" key="3">
    <source>
        <dbReference type="ARBA" id="ARBA00012438"/>
    </source>
</evidence>
<keyword evidence="5" id="KW-0547">Nucleotide-binding</keyword>
<dbReference type="SUPFAM" id="SSF55874">
    <property type="entry name" value="ATPase domain of HSP90 chaperone/DNA topoisomerase II/histidine kinase"/>
    <property type="match status" value="1"/>
</dbReference>
<dbReference type="InterPro" id="IPR005467">
    <property type="entry name" value="His_kinase_dom"/>
</dbReference>
<evidence type="ECO:0000256" key="7">
    <source>
        <dbReference type="ARBA" id="ARBA00022840"/>
    </source>
</evidence>
<organism evidence="10 11">
    <name type="scientific">Ventrimonas faecis</name>
    <dbReference type="NCBI Taxonomy" id="3133170"/>
    <lineage>
        <taxon>Bacteria</taxon>
        <taxon>Bacillati</taxon>
        <taxon>Bacillota</taxon>
        <taxon>Clostridia</taxon>
        <taxon>Lachnospirales</taxon>
        <taxon>Lachnospiraceae</taxon>
        <taxon>Ventrimonas</taxon>
    </lineage>
</organism>
<evidence type="ECO:0000256" key="5">
    <source>
        <dbReference type="ARBA" id="ARBA00022741"/>
    </source>
</evidence>
<reference evidence="10 11" key="1">
    <citation type="submission" date="2024-03" db="EMBL/GenBank/DDBJ databases">
        <title>Human intestinal bacterial collection.</title>
        <authorList>
            <person name="Pauvert C."/>
            <person name="Hitch T.C.A."/>
            <person name="Clavel T."/>
        </authorList>
    </citation>
    <scope>NUCLEOTIDE SEQUENCE [LARGE SCALE GENOMIC DNA]</scope>
    <source>
        <strain evidence="10 11">CLA-AP-H27</strain>
    </source>
</reference>
<dbReference type="Proteomes" id="UP001437460">
    <property type="component" value="Unassembled WGS sequence"/>
</dbReference>
<keyword evidence="8" id="KW-0902">Two-component regulatory system</keyword>
<comment type="caution">
    <text evidence="10">The sequence shown here is derived from an EMBL/GenBank/DDBJ whole genome shotgun (WGS) entry which is preliminary data.</text>
</comment>
<sequence length="104" mass="11809">MRQLAEILLDNACKYSEPGSTIRVSLKQAAEKKIRFTVTSQETPLTKEEQKQIFERFYRADPSRGITGGYGLGLAIAQEIVRMHGGKIWAESDSVKENRFIVEF</sequence>
<protein>
    <recommendedName>
        <fullName evidence="3">histidine kinase</fullName>
        <ecNumber evidence="3">2.7.13.3</ecNumber>
    </recommendedName>
</protein>
<gene>
    <name evidence="10" type="ORF">WMO41_05635</name>
</gene>
<dbReference type="GO" id="GO:0016301">
    <property type="term" value="F:kinase activity"/>
    <property type="evidence" value="ECO:0007669"/>
    <property type="project" value="UniProtKB-KW"/>
</dbReference>
<dbReference type="EMBL" id="JBBMFJ010000008">
    <property type="protein sequence ID" value="MEQ2562644.1"/>
    <property type="molecule type" value="Genomic_DNA"/>
</dbReference>
<dbReference type="RefSeq" id="WP_349228915.1">
    <property type="nucleotide sequence ID" value="NZ_JBBMFJ010000008.1"/>
</dbReference>
<keyword evidence="11" id="KW-1185">Reference proteome</keyword>
<keyword evidence="7" id="KW-0067">ATP-binding</keyword>
<dbReference type="InterPro" id="IPR036890">
    <property type="entry name" value="HATPase_C_sf"/>
</dbReference>
<comment type="catalytic activity">
    <reaction evidence="1">
        <text>ATP + protein L-histidine = ADP + protein N-phospho-L-histidine.</text>
        <dbReference type="EC" id="2.7.13.3"/>
    </reaction>
</comment>
<dbReference type="PANTHER" id="PTHR42878:SF7">
    <property type="entry name" value="SENSOR HISTIDINE KINASE GLRK"/>
    <property type="match status" value="1"/>
</dbReference>
<name>A0ABV1HK08_9FIRM</name>
<keyword evidence="4" id="KW-0808">Transferase</keyword>
<dbReference type="InterPro" id="IPR050351">
    <property type="entry name" value="BphY/WalK/GraS-like"/>
</dbReference>
<dbReference type="InterPro" id="IPR003594">
    <property type="entry name" value="HATPase_dom"/>
</dbReference>
<feature type="domain" description="Histidine kinase" evidence="9">
    <location>
        <begin position="1"/>
        <end position="104"/>
    </location>
</feature>
<comment type="subcellular location">
    <subcellularLocation>
        <location evidence="2">Membrane</location>
    </subcellularLocation>
</comment>
<evidence type="ECO:0000313" key="11">
    <source>
        <dbReference type="Proteomes" id="UP001437460"/>
    </source>
</evidence>
<dbReference type="PROSITE" id="PS50109">
    <property type="entry name" value="HIS_KIN"/>
    <property type="match status" value="1"/>
</dbReference>
<evidence type="ECO:0000256" key="1">
    <source>
        <dbReference type="ARBA" id="ARBA00000085"/>
    </source>
</evidence>
<dbReference type="CDD" id="cd00075">
    <property type="entry name" value="HATPase"/>
    <property type="match status" value="1"/>
</dbReference>
<accession>A0ABV1HK08</accession>
<evidence type="ECO:0000256" key="2">
    <source>
        <dbReference type="ARBA" id="ARBA00004370"/>
    </source>
</evidence>
<evidence type="ECO:0000256" key="8">
    <source>
        <dbReference type="ARBA" id="ARBA00023012"/>
    </source>
</evidence>
<dbReference type="EC" id="2.7.13.3" evidence="3"/>
<dbReference type="InterPro" id="IPR004358">
    <property type="entry name" value="Sig_transdc_His_kin-like_C"/>
</dbReference>
<keyword evidence="6 10" id="KW-0418">Kinase</keyword>
<evidence type="ECO:0000256" key="4">
    <source>
        <dbReference type="ARBA" id="ARBA00022679"/>
    </source>
</evidence>
<evidence type="ECO:0000256" key="6">
    <source>
        <dbReference type="ARBA" id="ARBA00022777"/>
    </source>
</evidence>
<dbReference type="PANTHER" id="PTHR42878">
    <property type="entry name" value="TWO-COMPONENT HISTIDINE KINASE"/>
    <property type="match status" value="1"/>
</dbReference>
<evidence type="ECO:0000259" key="9">
    <source>
        <dbReference type="PROSITE" id="PS50109"/>
    </source>
</evidence>
<dbReference type="PRINTS" id="PR00344">
    <property type="entry name" value="BCTRLSENSOR"/>
</dbReference>
<dbReference type="SMART" id="SM00387">
    <property type="entry name" value="HATPase_c"/>
    <property type="match status" value="1"/>
</dbReference>
<proteinExistence type="predicted"/>
<dbReference type="Pfam" id="PF02518">
    <property type="entry name" value="HATPase_c"/>
    <property type="match status" value="1"/>
</dbReference>